<keyword evidence="3" id="KW-1185">Reference proteome</keyword>
<accession>A0A6H2DJL4</accession>
<dbReference type="SUPFAM" id="SSF54427">
    <property type="entry name" value="NTF2-like"/>
    <property type="match status" value="1"/>
</dbReference>
<sequence>MNSDQLKLQLDKLAIMELPAQYLRALDRLDRNLLRAQFWDDSYMDYGIYTGDADGFADFCMTALSSHVRNHHLIGQHLTEVEGDGTLGDDLAPTRIIPWWVDHCGPEDTANYKNNKSCRSIFSSKRN</sequence>
<dbReference type="RefSeq" id="WP_168818367.1">
    <property type="nucleotide sequence ID" value="NZ_CP051217.1"/>
</dbReference>
<evidence type="ECO:0000259" key="1">
    <source>
        <dbReference type="Pfam" id="PF13577"/>
    </source>
</evidence>
<name>A0A6H2DJL4_9SPHN</name>
<feature type="domain" description="SnoaL-like" evidence="1">
    <location>
        <begin position="11"/>
        <end position="85"/>
    </location>
</feature>
<dbReference type="Pfam" id="PF13577">
    <property type="entry name" value="SnoaL_4"/>
    <property type="match status" value="1"/>
</dbReference>
<reference evidence="2 3" key="1">
    <citation type="submission" date="2020-04" db="EMBL/GenBank/DDBJ databases">
        <title>Genome sequence for Sphingorhabdus sp. strain M1.</title>
        <authorList>
            <person name="Park S.-J."/>
        </authorList>
    </citation>
    <scope>NUCLEOTIDE SEQUENCE [LARGE SCALE GENOMIC DNA]</scope>
    <source>
        <strain evidence="2 3">JK6</strain>
    </source>
</reference>
<dbReference type="Gene3D" id="3.10.450.50">
    <property type="match status" value="1"/>
</dbReference>
<protein>
    <submittedName>
        <fullName evidence="2">Nuclear transport factor 2 family protein</fullName>
    </submittedName>
</protein>
<evidence type="ECO:0000313" key="2">
    <source>
        <dbReference type="EMBL" id="QJB68524.1"/>
    </source>
</evidence>
<dbReference type="KEGG" id="phao:HF685_03820"/>
<dbReference type="AlphaFoldDB" id="A0A6H2DJL4"/>
<gene>
    <name evidence="2" type="ORF">HF685_03820</name>
</gene>
<evidence type="ECO:0000313" key="3">
    <source>
        <dbReference type="Proteomes" id="UP000501600"/>
    </source>
</evidence>
<organism evidence="2 3">
    <name type="scientific">Parasphingorhabdus halotolerans</name>
    <dbReference type="NCBI Taxonomy" id="2725558"/>
    <lineage>
        <taxon>Bacteria</taxon>
        <taxon>Pseudomonadati</taxon>
        <taxon>Pseudomonadota</taxon>
        <taxon>Alphaproteobacteria</taxon>
        <taxon>Sphingomonadales</taxon>
        <taxon>Sphingomonadaceae</taxon>
        <taxon>Parasphingorhabdus</taxon>
    </lineage>
</organism>
<dbReference type="InterPro" id="IPR032710">
    <property type="entry name" value="NTF2-like_dom_sf"/>
</dbReference>
<proteinExistence type="predicted"/>
<dbReference type="Proteomes" id="UP000501600">
    <property type="component" value="Chromosome"/>
</dbReference>
<dbReference type="CDD" id="cd00531">
    <property type="entry name" value="NTF2_like"/>
    <property type="match status" value="1"/>
</dbReference>
<dbReference type="InterPro" id="IPR037401">
    <property type="entry name" value="SnoaL-like"/>
</dbReference>
<dbReference type="EMBL" id="CP051217">
    <property type="protein sequence ID" value="QJB68524.1"/>
    <property type="molecule type" value="Genomic_DNA"/>
</dbReference>